<evidence type="ECO:0000256" key="4">
    <source>
        <dbReference type="ARBA" id="ARBA00022989"/>
    </source>
</evidence>
<comment type="subcellular location">
    <subcellularLocation>
        <location evidence="1">Cell membrane</location>
        <topology evidence="1">Single-pass type II membrane protein</topology>
    </subcellularLocation>
</comment>
<evidence type="ECO:0000256" key="8">
    <source>
        <dbReference type="SAM" id="Phobius"/>
    </source>
</evidence>
<protein>
    <submittedName>
        <fullName evidence="10">Peptidylprolyl isomerase</fullName>
    </submittedName>
</protein>
<dbReference type="Pfam" id="PF13624">
    <property type="entry name" value="SurA_N_3"/>
    <property type="match status" value="1"/>
</dbReference>
<sequence length="491" mass="55740">MISWMQKHNKYLVWTIWIATIAFIGAGFVGWGSYSFGSKAGNVAKVGDIEIKQTKLNMVYSNLYNQYNQAMQGQLDDKTAQEMGLIKQAFARLATQAKILNFAKDLGIVVSDAEVAQKLQEIRAFQKDGVFVKEIYEGYLKSQRLRANAFEETLREELILEKTFSLLAVGPLPLEEEAVSAAMNVSDKLAYKVLTNDDLNFVTDESKVKAYWEMQKENFLTPQMYELSIVWTQSKDTAVTEDELKAHYDKNSFNYTDETGKQLPFEEAKVLVTKDLKIKKTKKTAQKAYIAFKKGTIDNSEKITLSMGDAKLTEEVWSELKEKSVGDILKPKVVADAYATVKIENIVLPRVKTYEEAKEEVTGLYEKQAKKEALLALAESALKNVDQNDMIISDFVKLDENVNLNPLNTQESLQFLQKLFTSSKEKGIISVFDKVIVYNILEQKLLPMDDNQTAFVKETTDKLKQSIFESNLIKMLDEQYPTEVYMGGLTN</sequence>
<evidence type="ECO:0000313" key="10">
    <source>
        <dbReference type="EMBL" id="MDM5264274.1"/>
    </source>
</evidence>
<evidence type="ECO:0000256" key="2">
    <source>
        <dbReference type="ARBA" id="ARBA00022475"/>
    </source>
</evidence>
<dbReference type="RefSeq" id="WP_289402193.1">
    <property type="nucleotide sequence ID" value="NZ_JAQIBC010000006.1"/>
</dbReference>
<comment type="caution">
    <text evidence="10">The sequence shown here is derived from an EMBL/GenBank/DDBJ whole genome shotgun (WGS) entry which is preliminary data.</text>
</comment>
<dbReference type="GO" id="GO:0016853">
    <property type="term" value="F:isomerase activity"/>
    <property type="evidence" value="ECO:0007669"/>
    <property type="project" value="UniProtKB-KW"/>
</dbReference>
<evidence type="ECO:0000259" key="9">
    <source>
        <dbReference type="Pfam" id="PF13145"/>
    </source>
</evidence>
<dbReference type="InterPro" id="IPR052029">
    <property type="entry name" value="PpiD_chaperone"/>
</dbReference>
<evidence type="ECO:0000313" key="11">
    <source>
        <dbReference type="Proteomes" id="UP001169066"/>
    </source>
</evidence>
<dbReference type="Proteomes" id="UP001169066">
    <property type="component" value="Unassembled WGS sequence"/>
</dbReference>
<keyword evidence="10" id="KW-0413">Isomerase</keyword>
<dbReference type="InterPro" id="IPR000297">
    <property type="entry name" value="PPIase_PpiC"/>
</dbReference>
<keyword evidence="11" id="KW-1185">Reference proteome</keyword>
<keyword evidence="3 8" id="KW-0812">Transmembrane</keyword>
<organism evidence="10 11">
    <name type="scientific">Sulfurovum xiamenensis</name>
    <dbReference type="NCBI Taxonomy" id="3019066"/>
    <lineage>
        <taxon>Bacteria</taxon>
        <taxon>Pseudomonadati</taxon>
        <taxon>Campylobacterota</taxon>
        <taxon>Epsilonproteobacteria</taxon>
        <taxon>Campylobacterales</taxon>
        <taxon>Sulfurovaceae</taxon>
        <taxon>Sulfurovum</taxon>
    </lineage>
</organism>
<dbReference type="PANTHER" id="PTHR47529:SF1">
    <property type="entry name" value="PERIPLASMIC CHAPERONE PPID"/>
    <property type="match status" value="1"/>
</dbReference>
<feature type="transmembrane region" description="Helical" evidence="8">
    <location>
        <begin position="12"/>
        <end position="34"/>
    </location>
</feature>
<reference evidence="10" key="1">
    <citation type="submission" date="2023-01" db="EMBL/GenBank/DDBJ databases">
        <title>Sulfurovum sp. XTW-4 genome assembly.</title>
        <authorList>
            <person name="Wang J."/>
        </authorList>
    </citation>
    <scope>NUCLEOTIDE SEQUENCE</scope>
    <source>
        <strain evidence="10">XTW-4</strain>
    </source>
</reference>
<evidence type="ECO:0000256" key="6">
    <source>
        <dbReference type="ARBA" id="ARBA00023186"/>
    </source>
</evidence>
<gene>
    <name evidence="10" type="ORF">PF327_08715</name>
</gene>
<dbReference type="InterPro" id="IPR027304">
    <property type="entry name" value="Trigger_fact/SurA_dom_sf"/>
</dbReference>
<feature type="domain" description="PpiC" evidence="9">
    <location>
        <begin position="239"/>
        <end position="359"/>
    </location>
</feature>
<dbReference type="Pfam" id="PF13145">
    <property type="entry name" value="Rotamase_2"/>
    <property type="match status" value="1"/>
</dbReference>
<evidence type="ECO:0000256" key="5">
    <source>
        <dbReference type="ARBA" id="ARBA00023136"/>
    </source>
</evidence>
<dbReference type="Gene3D" id="1.10.4030.10">
    <property type="entry name" value="Porin chaperone SurA, peptide-binding domain"/>
    <property type="match status" value="1"/>
</dbReference>
<dbReference type="SUPFAM" id="SSF109998">
    <property type="entry name" value="Triger factor/SurA peptide-binding domain-like"/>
    <property type="match status" value="1"/>
</dbReference>
<evidence type="ECO:0000256" key="7">
    <source>
        <dbReference type="ARBA" id="ARBA00038408"/>
    </source>
</evidence>
<evidence type="ECO:0000256" key="3">
    <source>
        <dbReference type="ARBA" id="ARBA00022692"/>
    </source>
</evidence>
<comment type="similarity">
    <text evidence="7">Belongs to the PpiD chaperone family.</text>
</comment>
<dbReference type="EMBL" id="JAQIBC010000006">
    <property type="protein sequence ID" value="MDM5264274.1"/>
    <property type="molecule type" value="Genomic_DNA"/>
</dbReference>
<keyword evidence="4 8" id="KW-1133">Transmembrane helix</keyword>
<keyword evidence="5 8" id="KW-0472">Membrane</keyword>
<accession>A0ABT7QUM6</accession>
<proteinExistence type="inferred from homology"/>
<evidence type="ECO:0000256" key="1">
    <source>
        <dbReference type="ARBA" id="ARBA00004401"/>
    </source>
</evidence>
<name>A0ABT7QUM6_9BACT</name>
<dbReference type="PANTHER" id="PTHR47529">
    <property type="entry name" value="PEPTIDYL-PROLYL CIS-TRANS ISOMERASE D"/>
    <property type="match status" value="1"/>
</dbReference>
<keyword evidence="6" id="KW-0143">Chaperone</keyword>
<keyword evidence="2" id="KW-1003">Cell membrane</keyword>